<dbReference type="Proteomes" id="UP000587527">
    <property type="component" value="Unassembled WGS sequence"/>
</dbReference>
<dbReference type="GO" id="GO:0009395">
    <property type="term" value="P:phospholipid catabolic process"/>
    <property type="evidence" value="ECO:0007669"/>
    <property type="project" value="TreeGrafter"/>
</dbReference>
<organism evidence="7 8">
    <name type="scientific">Allocatelliglobosispora scoriae</name>
    <dbReference type="NCBI Taxonomy" id="643052"/>
    <lineage>
        <taxon>Bacteria</taxon>
        <taxon>Bacillati</taxon>
        <taxon>Actinomycetota</taxon>
        <taxon>Actinomycetes</taxon>
        <taxon>Micromonosporales</taxon>
        <taxon>Micromonosporaceae</taxon>
        <taxon>Allocatelliglobosispora</taxon>
    </lineage>
</organism>
<dbReference type="GO" id="GO:0004630">
    <property type="term" value="F:phospholipase D activity"/>
    <property type="evidence" value="ECO:0007669"/>
    <property type="project" value="UniProtKB-EC"/>
</dbReference>
<evidence type="ECO:0000256" key="1">
    <source>
        <dbReference type="ARBA" id="ARBA00000798"/>
    </source>
</evidence>
<dbReference type="PANTHER" id="PTHR18896:SF76">
    <property type="entry name" value="PHOSPHOLIPASE"/>
    <property type="match status" value="1"/>
</dbReference>
<gene>
    <name evidence="7" type="ORF">F4553_001678</name>
</gene>
<protein>
    <submittedName>
        <fullName evidence="7">Phosphatidylserine/phosphatidylglycerophosphate/ cardiolipin synthase-like enzyme</fullName>
    </submittedName>
</protein>
<dbReference type="EMBL" id="JACHMN010000002">
    <property type="protein sequence ID" value="MBB5868299.1"/>
    <property type="molecule type" value="Genomic_DNA"/>
</dbReference>
<keyword evidence="8" id="KW-1185">Reference proteome</keyword>
<sequence length="528" mass="58519">MSVTTWFLTKSERGNAATTIDSRNPDGLAWTEGNRVRALVHGSAYFRELLTAIEGTDAGDVVMFTDWRGDPDEQLDGPGTEIATVLAAAAKRGVVIKGLIWRSHHDSLQFSAGPNRELVDAIQAAGGDCLLDMRVKVGGSHHQKLFLVRHQGRPEADVAFVGGIDVCHSRNDGPEHLGDPQSVPMAQSYGERPPWHDVQLEIRGPAVGDVETVFRERWNDPAELSSSLVHRLRDKLERRKADPDELPRRLPDPPARTALPGGTAGVPQHVQVLRTYPRLRTSPYPFAPRGERSIARGYLKAISQARKLIYVEDQYLWSEEVIRPFAAALEANPELHVIAVLPMFPDSANRAVADAQAYGRHKALSMLRKAGGDRVASYGIENEDCTPIYVHAKVCIIDDTWATVGSDNFNLRSWTYDSELTCAVFDPTGGDGLPRDLRLTLNREHLGRSDDDEELLDPAAVFAAFAACARDLDAWHDGGRSGPRPVGRLRAYQPPEVAHWRRPLARMVYQAVCDPDGRPTKLRLRNRF</sequence>
<dbReference type="SUPFAM" id="SSF56024">
    <property type="entry name" value="Phospholipase D/nuclease"/>
    <property type="match status" value="2"/>
</dbReference>
<dbReference type="InterPro" id="IPR025202">
    <property type="entry name" value="PLD-like_dom"/>
</dbReference>
<feature type="domain" description="PLD phosphodiesterase" evidence="6">
    <location>
        <begin position="386"/>
        <end position="413"/>
    </location>
</feature>
<evidence type="ECO:0000313" key="7">
    <source>
        <dbReference type="EMBL" id="MBB5868299.1"/>
    </source>
</evidence>
<name>A0A841BM77_9ACTN</name>
<feature type="domain" description="PLD phosphodiesterase" evidence="6">
    <location>
        <begin position="137"/>
        <end position="170"/>
    </location>
</feature>
<dbReference type="Pfam" id="PF13091">
    <property type="entry name" value="PLDc_2"/>
    <property type="match status" value="1"/>
</dbReference>
<dbReference type="CDD" id="cd09105">
    <property type="entry name" value="PLDc_vPLD1_2_like_2"/>
    <property type="match status" value="1"/>
</dbReference>
<evidence type="ECO:0000256" key="3">
    <source>
        <dbReference type="ARBA" id="ARBA00022801"/>
    </source>
</evidence>
<evidence type="ECO:0000256" key="2">
    <source>
        <dbReference type="ARBA" id="ARBA00022737"/>
    </source>
</evidence>
<comment type="catalytic activity">
    <reaction evidence="1">
        <text>a 1,2-diacyl-sn-glycero-3-phosphocholine + H2O = a 1,2-diacyl-sn-glycero-3-phosphate + choline + H(+)</text>
        <dbReference type="Rhea" id="RHEA:14445"/>
        <dbReference type="ChEBI" id="CHEBI:15354"/>
        <dbReference type="ChEBI" id="CHEBI:15377"/>
        <dbReference type="ChEBI" id="CHEBI:15378"/>
        <dbReference type="ChEBI" id="CHEBI:57643"/>
        <dbReference type="ChEBI" id="CHEBI:58608"/>
        <dbReference type="EC" id="3.1.4.4"/>
    </reaction>
</comment>
<keyword evidence="4" id="KW-0443">Lipid metabolism</keyword>
<dbReference type="InterPro" id="IPR015679">
    <property type="entry name" value="PLipase_D_fam"/>
</dbReference>
<reference evidence="7 8" key="1">
    <citation type="submission" date="2020-08" db="EMBL/GenBank/DDBJ databases">
        <title>Sequencing the genomes of 1000 actinobacteria strains.</title>
        <authorList>
            <person name="Klenk H.-P."/>
        </authorList>
    </citation>
    <scope>NUCLEOTIDE SEQUENCE [LARGE SCALE GENOMIC DNA]</scope>
    <source>
        <strain evidence="7 8">DSM 45362</strain>
    </source>
</reference>
<dbReference type="InterPro" id="IPR001736">
    <property type="entry name" value="PLipase_D/transphosphatidylase"/>
</dbReference>
<dbReference type="SMART" id="SM00155">
    <property type="entry name" value="PLDc"/>
    <property type="match status" value="2"/>
</dbReference>
<evidence type="ECO:0000256" key="5">
    <source>
        <dbReference type="SAM" id="MobiDB-lite"/>
    </source>
</evidence>
<evidence type="ECO:0000313" key="8">
    <source>
        <dbReference type="Proteomes" id="UP000587527"/>
    </source>
</evidence>
<dbReference type="Gene3D" id="3.30.870.10">
    <property type="entry name" value="Endonuclease Chain A"/>
    <property type="match status" value="2"/>
</dbReference>
<dbReference type="AlphaFoldDB" id="A0A841BM77"/>
<feature type="compositionally biased region" description="Basic and acidic residues" evidence="5">
    <location>
        <begin position="239"/>
        <end position="251"/>
    </location>
</feature>
<proteinExistence type="predicted"/>
<accession>A0A841BM77</accession>
<evidence type="ECO:0000256" key="4">
    <source>
        <dbReference type="ARBA" id="ARBA00023098"/>
    </source>
</evidence>
<feature type="region of interest" description="Disordered" evidence="5">
    <location>
        <begin position="239"/>
        <end position="264"/>
    </location>
</feature>
<keyword evidence="3" id="KW-0378">Hydrolase</keyword>
<dbReference type="PROSITE" id="PS50035">
    <property type="entry name" value="PLD"/>
    <property type="match status" value="2"/>
</dbReference>
<evidence type="ECO:0000259" key="6">
    <source>
        <dbReference type="PROSITE" id="PS50035"/>
    </source>
</evidence>
<comment type="caution">
    <text evidence="7">The sequence shown here is derived from an EMBL/GenBank/DDBJ whole genome shotgun (WGS) entry which is preliminary data.</text>
</comment>
<keyword evidence="2" id="KW-0677">Repeat</keyword>
<dbReference type="PANTHER" id="PTHR18896">
    <property type="entry name" value="PHOSPHOLIPASE D"/>
    <property type="match status" value="1"/>
</dbReference>
<dbReference type="RefSeq" id="WP_184834130.1">
    <property type="nucleotide sequence ID" value="NZ_JACHMN010000002.1"/>
</dbReference>